<evidence type="ECO:0000313" key="3">
    <source>
        <dbReference type="Proteomes" id="UP000095038"/>
    </source>
</evidence>
<sequence length="71" mass="7910">GRGQRLLCRAHSAESTENFSGREKVLSLVLVLSFFSRLFSRLSSPDLRAPTSKASQSSCQNGSHKWCQVRL</sequence>
<proteinExistence type="predicted"/>
<dbReference type="InParanoid" id="A0A1D2VBC1"/>
<accession>A0A1D2VBC1</accession>
<dbReference type="Proteomes" id="UP000095038">
    <property type="component" value="Unassembled WGS sequence"/>
</dbReference>
<keyword evidence="3" id="KW-1185">Reference proteome</keyword>
<evidence type="ECO:0000256" key="1">
    <source>
        <dbReference type="SAM" id="MobiDB-lite"/>
    </source>
</evidence>
<dbReference type="RefSeq" id="XP_020045223.1">
    <property type="nucleotide sequence ID" value="XM_020195111.1"/>
</dbReference>
<feature type="compositionally biased region" description="Polar residues" evidence="1">
    <location>
        <begin position="52"/>
        <end position="63"/>
    </location>
</feature>
<dbReference type="EMBL" id="KV454489">
    <property type="protein sequence ID" value="ODV58916.1"/>
    <property type="molecule type" value="Genomic_DNA"/>
</dbReference>
<feature type="non-terminal residue" evidence="2">
    <location>
        <position position="1"/>
    </location>
</feature>
<feature type="region of interest" description="Disordered" evidence="1">
    <location>
        <begin position="46"/>
        <end position="71"/>
    </location>
</feature>
<evidence type="ECO:0000313" key="2">
    <source>
        <dbReference type="EMBL" id="ODV58916.1"/>
    </source>
</evidence>
<organism evidence="2 3">
    <name type="scientific">Ascoidea rubescens DSM 1968</name>
    <dbReference type="NCBI Taxonomy" id="1344418"/>
    <lineage>
        <taxon>Eukaryota</taxon>
        <taxon>Fungi</taxon>
        <taxon>Dikarya</taxon>
        <taxon>Ascomycota</taxon>
        <taxon>Saccharomycotina</taxon>
        <taxon>Saccharomycetes</taxon>
        <taxon>Ascoideaceae</taxon>
        <taxon>Ascoidea</taxon>
    </lineage>
</organism>
<gene>
    <name evidence="2" type="ORF">ASCRUDRAFT_92898</name>
</gene>
<protein>
    <submittedName>
        <fullName evidence="2">Uncharacterized protein</fullName>
    </submittedName>
</protein>
<reference evidence="3" key="1">
    <citation type="submission" date="2016-05" db="EMBL/GenBank/DDBJ databases">
        <title>Comparative genomics of biotechnologically important yeasts.</title>
        <authorList>
            <consortium name="DOE Joint Genome Institute"/>
            <person name="Riley R."/>
            <person name="Haridas S."/>
            <person name="Wolfe K.H."/>
            <person name="Lopes M.R."/>
            <person name="Hittinger C.T."/>
            <person name="Goker M."/>
            <person name="Salamov A."/>
            <person name="Wisecaver J."/>
            <person name="Long T.M."/>
            <person name="Aerts A.L."/>
            <person name="Barry K."/>
            <person name="Choi C."/>
            <person name="Clum A."/>
            <person name="Coughlan A.Y."/>
            <person name="Deshpande S."/>
            <person name="Douglass A.P."/>
            <person name="Hanson S.J."/>
            <person name="Klenk H.-P."/>
            <person name="Labutti K."/>
            <person name="Lapidus A."/>
            <person name="Lindquist E."/>
            <person name="Lipzen A."/>
            <person name="Meier-Kolthoff J.P."/>
            <person name="Ohm R.A."/>
            <person name="Otillar R.P."/>
            <person name="Pangilinan J."/>
            <person name="Peng Y."/>
            <person name="Rokas A."/>
            <person name="Rosa C.A."/>
            <person name="Scheuner C."/>
            <person name="Sibirny A.A."/>
            <person name="Slot J.C."/>
            <person name="Stielow J.B."/>
            <person name="Sun H."/>
            <person name="Kurtzman C.P."/>
            <person name="Blackwell M."/>
            <person name="Grigoriev I.V."/>
            <person name="Jeffries T.W."/>
        </authorList>
    </citation>
    <scope>NUCLEOTIDE SEQUENCE [LARGE SCALE GENOMIC DNA]</scope>
    <source>
        <strain evidence="3">DSM 1968</strain>
    </source>
</reference>
<dbReference type="AlphaFoldDB" id="A0A1D2VBC1"/>
<dbReference type="GeneID" id="30968747"/>
<name>A0A1D2VBC1_9ASCO</name>